<dbReference type="GeneID" id="7200893"/>
<dbReference type="RefSeq" id="XP_002179977.1">
    <property type="nucleotide sequence ID" value="XM_002179941.1"/>
</dbReference>
<feature type="compositionally biased region" description="Basic residues" evidence="1">
    <location>
        <begin position="132"/>
        <end position="146"/>
    </location>
</feature>
<gene>
    <name evidence="2" type="ORF">PHATRDRAFT_45743</name>
</gene>
<dbReference type="GO" id="GO:0007005">
    <property type="term" value="P:mitochondrion organization"/>
    <property type="evidence" value="ECO:0007669"/>
    <property type="project" value="InterPro"/>
</dbReference>
<dbReference type="InterPro" id="IPR036525">
    <property type="entry name" value="Tubulin/FtsZ_GTPase_sf"/>
</dbReference>
<feature type="region of interest" description="Disordered" evidence="1">
    <location>
        <begin position="179"/>
        <end position="205"/>
    </location>
</feature>
<dbReference type="AlphaFoldDB" id="B7FZN3"/>
<dbReference type="STRING" id="556484.B7FZN3"/>
<sequence length="776" mass="85655">MNGSSSREVLHVSIGPEANHVTAHLLNLYGLSVTPSFDNVHGALCDPRITHDVWDRLYVPRVVLVDTPDSRLSRRNPTSATPLPHVPVGSHDTVAPFVQPTSVPIPIPDPAWTALHDTAQFLVQSPYSRYRVRPVPHSGASHHRSDHRRDNRSGGDRVRHYANARHVDWDDWHDDEADEELDEEQRANERTRQQACEQRERQSWQQQTLAPAQEQLESFWKSVPADKAALISTLPQHQTADARIPTKTTATQADALPVSPICPDAVANSRDETTNATMMPTPTLSWRDYWMPPYHPQSCLALPVSHQSNIVSDWDSYIAGSSQSNASPLQSWKDDVLWERIRRQLEACESVQGVVLATTDRGLYAGLSSGLLETFQEECATARRLVLALEHEPSLHHSYSDEDHQSTKSSWQVQQVERLRSRVEKGLFYHDMGQNADVVLPLRIPTTDETCFANSNGTNSSDGVFAGAARMAAALETALLGFRVAKSTTPSRSRIGLNSSYYYGALASDSPFGTTPQLSMSEFLSTLRPSSRHSVLELDTVLPNTNVTHEFLWQSLLEGTTVERDHRMRQRGITSLSGVRRPRDVDPGAWMLDAAPDMGKDGLLSSLSLAATTPNITDRSLHHHFSLSTSMRTHPPTSASQADYINCTMQGMGIRFRPEQSTAMIVTQTLGTLTADGYGAGSYWPAVWGSPSCPVLSVVGNTSRSFATLQDTAQSFQQALAPRSRGYYNRDVTNGVLPEPEDCEDALASCLDLADVYRPPEGSGLVPDEDLDSGMS</sequence>
<dbReference type="OrthoDB" id="49210at2759"/>
<dbReference type="HOGENOM" id="CLU_354699_0_0_1"/>
<dbReference type="InParanoid" id="B7FZN3"/>
<evidence type="ECO:0000313" key="2">
    <source>
        <dbReference type="EMBL" id="EEC48168.1"/>
    </source>
</evidence>
<dbReference type="Gene3D" id="3.40.50.1440">
    <property type="entry name" value="Tubulin/FtsZ, GTPase domain"/>
    <property type="match status" value="1"/>
</dbReference>
<evidence type="ECO:0000313" key="3">
    <source>
        <dbReference type="Proteomes" id="UP000000759"/>
    </source>
</evidence>
<dbReference type="PaxDb" id="2850-Phatr45743"/>
<feature type="region of interest" description="Disordered" evidence="1">
    <location>
        <begin position="132"/>
        <end position="157"/>
    </location>
</feature>
<dbReference type="GO" id="GO:0005737">
    <property type="term" value="C:cytoplasm"/>
    <property type="evidence" value="ECO:0007669"/>
    <property type="project" value="TreeGrafter"/>
</dbReference>
<evidence type="ECO:0000256" key="1">
    <source>
        <dbReference type="SAM" id="MobiDB-lite"/>
    </source>
</evidence>
<dbReference type="KEGG" id="pti:PHATRDRAFT_45743"/>
<dbReference type="eggNOG" id="ENOG502SM53">
    <property type="taxonomic scope" value="Eukaryota"/>
</dbReference>
<dbReference type="SUPFAM" id="SSF52490">
    <property type="entry name" value="Tubulin nucleotide-binding domain-like"/>
    <property type="match status" value="1"/>
</dbReference>
<dbReference type="PANTHER" id="PTHR13391">
    <property type="entry name" value="MITOCHONDRIAL DISTRIBUTION REGULATOR MISATO"/>
    <property type="match status" value="1"/>
</dbReference>
<keyword evidence="3" id="KW-1185">Reference proteome</keyword>
<reference evidence="3" key="2">
    <citation type="submission" date="2008-08" db="EMBL/GenBank/DDBJ databases">
        <authorList>
            <consortium name="Diatom Consortium"/>
            <person name="Grigoriev I."/>
            <person name="Grimwood J."/>
            <person name="Kuo A."/>
            <person name="Otillar R.P."/>
            <person name="Salamov A."/>
            <person name="Detter J.C."/>
            <person name="Lindquist E."/>
            <person name="Shapiro H."/>
            <person name="Lucas S."/>
            <person name="Glavina del Rio T."/>
            <person name="Pitluck S."/>
            <person name="Rokhsar D."/>
            <person name="Bowler C."/>
        </authorList>
    </citation>
    <scope>GENOME REANNOTATION</scope>
    <source>
        <strain evidence="3">CCAP 1055/1</strain>
    </source>
</reference>
<accession>B7FZN3</accession>
<dbReference type="InterPro" id="IPR049942">
    <property type="entry name" value="DML1/Misato"/>
</dbReference>
<proteinExistence type="predicted"/>
<feature type="compositionally biased region" description="Basic and acidic residues" evidence="1">
    <location>
        <begin position="147"/>
        <end position="157"/>
    </location>
</feature>
<dbReference type="Proteomes" id="UP000000759">
    <property type="component" value="Chromosome 8"/>
</dbReference>
<reference evidence="2 3" key="1">
    <citation type="journal article" date="2008" name="Nature">
        <title>The Phaeodactylum genome reveals the evolutionary history of diatom genomes.</title>
        <authorList>
            <person name="Bowler C."/>
            <person name="Allen A.E."/>
            <person name="Badger J.H."/>
            <person name="Grimwood J."/>
            <person name="Jabbari K."/>
            <person name="Kuo A."/>
            <person name="Maheswari U."/>
            <person name="Martens C."/>
            <person name="Maumus F."/>
            <person name="Otillar R.P."/>
            <person name="Rayko E."/>
            <person name="Salamov A."/>
            <person name="Vandepoele K."/>
            <person name="Beszteri B."/>
            <person name="Gruber A."/>
            <person name="Heijde M."/>
            <person name="Katinka M."/>
            <person name="Mock T."/>
            <person name="Valentin K."/>
            <person name="Verret F."/>
            <person name="Berges J.A."/>
            <person name="Brownlee C."/>
            <person name="Cadoret J.P."/>
            <person name="Chiovitti A."/>
            <person name="Choi C.J."/>
            <person name="Coesel S."/>
            <person name="De Martino A."/>
            <person name="Detter J.C."/>
            <person name="Durkin C."/>
            <person name="Falciatore A."/>
            <person name="Fournet J."/>
            <person name="Haruta M."/>
            <person name="Huysman M.J."/>
            <person name="Jenkins B.D."/>
            <person name="Jiroutova K."/>
            <person name="Jorgensen R.E."/>
            <person name="Joubert Y."/>
            <person name="Kaplan A."/>
            <person name="Kroger N."/>
            <person name="Kroth P.G."/>
            <person name="La Roche J."/>
            <person name="Lindquist E."/>
            <person name="Lommer M."/>
            <person name="Martin-Jezequel V."/>
            <person name="Lopez P.J."/>
            <person name="Lucas S."/>
            <person name="Mangogna M."/>
            <person name="McGinnis K."/>
            <person name="Medlin L.K."/>
            <person name="Montsant A."/>
            <person name="Oudot-Le Secq M.P."/>
            <person name="Napoli C."/>
            <person name="Obornik M."/>
            <person name="Parker M.S."/>
            <person name="Petit J.L."/>
            <person name="Porcel B.M."/>
            <person name="Poulsen N."/>
            <person name="Robison M."/>
            <person name="Rychlewski L."/>
            <person name="Rynearson T.A."/>
            <person name="Schmutz J."/>
            <person name="Shapiro H."/>
            <person name="Siaut M."/>
            <person name="Stanley M."/>
            <person name="Sussman M.R."/>
            <person name="Taylor A.R."/>
            <person name="Vardi A."/>
            <person name="von Dassow P."/>
            <person name="Vyverman W."/>
            <person name="Willis A."/>
            <person name="Wyrwicz L.S."/>
            <person name="Rokhsar D.S."/>
            <person name="Weissenbach J."/>
            <person name="Armbrust E.V."/>
            <person name="Green B.R."/>
            <person name="Van de Peer Y."/>
            <person name="Grigoriev I.V."/>
        </authorList>
    </citation>
    <scope>NUCLEOTIDE SEQUENCE [LARGE SCALE GENOMIC DNA]</scope>
    <source>
        <strain evidence="2 3">CCAP 1055/1</strain>
    </source>
</reference>
<organism evidence="2 3">
    <name type="scientific">Phaeodactylum tricornutum (strain CCAP 1055/1)</name>
    <dbReference type="NCBI Taxonomy" id="556484"/>
    <lineage>
        <taxon>Eukaryota</taxon>
        <taxon>Sar</taxon>
        <taxon>Stramenopiles</taxon>
        <taxon>Ochrophyta</taxon>
        <taxon>Bacillariophyta</taxon>
        <taxon>Bacillariophyceae</taxon>
        <taxon>Bacillariophycidae</taxon>
        <taxon>Naviculales</taxon>
        <taxon>Phaeodactylaceae</taxon>
        <taxon>Phaeodactylum</taxon>
    </lineage>
</organism>
<dbReference type="EMBL" id="CM000611">
    <property type="protein sequence ID" value="EEC48168.1"/>
    <property type="molecule type" value="Genomic_DNA"/>
</dbReference>
<dbReference type="PANTHER" id="PTHR13391:SF0">
    <property type="entry name" value="PROTEIN MISATO HOMOLOG 1"/>
    <property type="match status" value="1"/>
</dbReference>
<protein>
    <submittedName>
        <fullName evidence="2">Uncharacterized protein</fullName>
    </submittedName>
</protein>
<feature type="compositionally biased region" description="Basic and acidic residues" evidence="1">
    <location>
        <begin position="184"/>
        <end position="202"/>
    </location>
</feature>
<name>B7FZN3_PHATC</name>